<sequence>MPHPIDVNVGASVRTYRRQRGMTQTELGEALGLTFQQIQKYERGTNRISASKLVMLADALRVPVGAFFEGCDGATENEGPDEIKALVKHFDDMPEDIRVDFLRMIRSIATASY</sequence>
<dbReference type="STRING" id="637679.GCA_001550055_03604"/>
<protein>
    <submittedName>
        <fullName evidence="3">Transcriptional regulator, contains XRE-family HTH domain</fullName>
    </submittedName>
</protein>
<dbReference type="SUPFAM" id="SSF47413">
    <property type="entry name" value="lambda repressor-like DNA-binding domains"/>
    <property type="match status" value="1"/>
</dbReference>
<evidence type="ECO:0000256" key="1">
    <source>
        <dbReference type="ARBA" id="ARBA00023125"/>
    </source>
</evidence>
<name>A0A1G7BCZ4_9PROT</name>
<dbReference type="EMBL" id="FNAK01000005">
    <property type="protein sequence ID" value="SDE24216.1"/>
    <property type="molecule type" value="Genomic_DNA"/>
</dbReference>
<dbReference type="OrthoDB" id="9797172at2"/>
<dbReference type="RefSeq" id="WP_074519424.1">
    <property type="nucleotide sequence ID" value="NZ_FNAK01000005.1"/>
</dbReference>
<dbReference type="InterPro" id="IPR050807">
    <property type="entry name" value="TransReg_Diox_bact_type"/>
</dbReference>
<dbReference type="GO" id="GO:0003677">
    <property type="term" value="F:DNA binding"/>
    <property type="evidence" value="ECO:0007669"/>
    <property type="project" value="UniProtKB-KW"/>
</dbReference>
<dbReference type="GO" id="GO:0005829">
    <property type="term" value="C:cytosol"/>
    <property type="evidence" value="ECO:0007669"/>
    <property type="project" value="TreeGrafter"/>
</dbReference>
<dbReference type="Proteomes" id="UP000183685">
    <property type="component" value="Unassembled WGS sequence"/>
</dbReference>
<proteinExistence type="predicted"/>
<gene>
    <name evidence="3" type="ORF">SAMN04488071_2439</name>
</gene>
<dbReference type="PROSITE" id="PS50943">
    <property type="entry name" value="HTH_CROC1"/>
    <property type="match status" value="1"/>
</dbReference>
<keyword evidence="4" id="KW-1185">Reference proteome</keyword>
<dbReference type="AlphaFoldDB" id="A0A1G7BCZ4"/>
<evidence type="ECO:0000313" key="4">
    <source>
        <dbReference type="Proteomes" id="UP000183685"/>
    </source>
</evidence>
<dbReference type="PANTHER" id="PTHR46797">
    <property type="entry name" value="HTH-TYPE TRANSCRIPTIONAL REGULATOR"/>
    <property type="match status" value="1"/>
</dbReference>
<dbReference type="Gene3D" id="1.10.260.40">
    <property type="entry name" value="lambda repressor-like DNA-binding domains"/>
    <property type="match status" value="1"/>
</dbReference>
<dbReference type="Pfam" id="PF01381">
    <property type="entry name" value="HTH_3"/>
    <property type="match status" value="1"/>
</dbReference>
<keyword evidence="1" id="KW-0238">DNA-binding</keyword>
<dbReference type="PANTHER" id="PTHR46797:SF1">
    <property type="entry name" value="METHYLPHOSPHONATE SYNTHASE"/>
    <property type="match status" value="1"/>
</dbReference>
<accession>A0A1G7BCZ4</accession>
<dbReference type="CDD" id="cd00093">
    <property type="entry name" value="HTH_XRE"/>
    <property type="match status" value="1"/>
</dbReference>
<dbReference type="SMART" id="SM00530">
    <property type="entry name" value="HTH_XRE"/>
    <property type="match status" value="1"/>
</dbReference>
<evidence type="ECO:0000313" key="3">
    <source>
        <dbReference type="EMBL" id="SDE24216.1"/>
    </source>
</evidence>
<evidence type="ECO:0000259" key="2">
    <source>
        <dbReference type="PROSITE" id="PS50943"/>
    </source>
</evidence>
<feature type="domain" description="HTH cro/C1-type" evidence="2">
    <location>
        <begin position="13"/>
        <end position="67"/>
    </location>
</feature>
<dbReference type="GO" id="GO:0003700">
    <property type="term" value="F:DNA-binding transcription factor activity"/>
    <property type="evidence" value="ECO:0007669"/>
    <property type="project" value="TreeGrafter"/>
</dbReference>
<dbReference type="InterPro" id="IPR001387">
    <property type="entry name" value="Cro/C1-type_HTH"/>
</dbReference>
<reference evidence="3 4" key="1">
    <citation type="submission" date="2016-10" db="EMBL/GenBank/DDBJ databases">
        <authorList>
            <person name="de Groot N.N."/>
        </authorList>
    </citation>
    <scope>NUCLEOTIDE SEQUENCE [LARGE SCALE GENOMIC DNA]</scope>
    <source>
        <strain evidence="3 4">CGMCC 1.9109</strain>
    </source>
</reference>
<dbReference type="InterPro" id="IPR010982">
    <property type="entry name" value="Lambda_DNA-bd_dom_sf"/>
</dbReference>
<organism evidence="3 4">
    <name type="scientific">Kordiimonas lacus</name>
    <dbReference type="NCBI Taxonomy" id="637679"/>
    <lineage>
        <taxon>Bacteria</taxon>
        <taxon>Pseudomonadati</taxon>
        <taxon>Pseudomonadota</taxon>
        <taxon>Alphaproteobacteria</taxon>
        <taxon>Kordiimonadales</taxon>
        <taxon>Kordiimonadaceae</taxon>
        <taxon>Kordiimonas</taxon>
    </lineage>
</organism>